<dbReference type="HOGENOM" id="CLU_060603_0_0_1"/>
<evidence type="ECO:0000256" key="7">
    <source>
        <dbReference type="ARBA" id="ARBA00023242"/>
    </source>
</evidence>
<sequence length="302" mass="32812">MDTINVLISSFAGLSLPRTLSLPVPADTSIANFTSLLSTHLPPHVDNLFLSTTTRRIDTSSTSSLSSLLSDNDASSFLPLHLSARLLGGKGGFGSQLRAAGGRMSSRKNRNRNPEQLNGSNRNLDGRRLRTITEAKNLAEYLALKPEMDKKEKEERRKRWEAVVEAAERKEEELKKGNRNARLDGEWVEAKEEAEQKTRDAVLAAMKAGLIEGDTPVLERTGSESSAAEGEGSDVQPEASSSASSDNDDAKVTKPTAAPTRAFYGWDDEDDEFMSSDEEDEDVPTELEAAPVGYEGKGKAKA</sequence>
<name>A0A074VS45_AURM1</name>
<dbReference type="Pfam" id="PF13019">
    <property type="entry name" value="Sde2_N_Ubi_yeast"/>
    <property type="match status" value="1"/>
</dbReference>
<feature type="compositionally biased region" description="Acidic residues" evidence="10">
    <location>
        <begin position="266"/>
        <end position="285"/>
    </location>
</feature>
<keyword evidence="8" id="KW-0131">Cell cycle</keyword>
<evidence type="ECO:0000256" key="10">
    <source>
        <dbReference type="SAM" id="MobiDB-lite"/>
    </source>
</evidence>
<evidence type="ECO:0000256" key="5">
    <source>
        <dbReference type="ARBA" id="ARBA00022664"/>
    </source>
</evidence>
<keyword evidence="14" id="KW-1185">Reference proteome</keyword>
<protein>
    <submittedName>
        <fullName evidence="13">Uncharacterized protein</fullName>
    </submittedName>
</protein>
<dbReference type="AlphaFoldDB" id="A0A074VS45"/>
<dbReference type="PANTHER" id="PTHR12786">
    <property type="entry name" value="SPLICING FACTOR SF3A-RELATED"/>
    <property type="match status" value="1"/>
</dbReference>
<keyword evidence="5" id="KW-0507">mRNA processing</keyword>
<evidence type="ECO:0000256" key="9">
    <source>
        <dbReference type="SAM" id="Coils"/>
    </source>
</evidence>
<keyword evidence="7" id="KW-0539">Nucleus</keyword>
<dbReference type="GO" id="GO:0005634">
    <property type="term" value="C:nucleus"/>
    <property type="evidence" value="ECO:0007669"/>
    <property type="project" value="UniProtKB-SubCell"/>
</dbReference>
<dbReference type="GO" id="GO:0006397">
    <property type="term" value="P:mRNA processing"/>
    <property type="evidence" value="ECO:0007669"/>
    <property type="project" value="UniProtKB-KW"/>
</dbReference>
<proteinExistence type="inferred from homology"/>
<feature type="region of interest" description="Disordered" evidence="10">
    <location>
        <begin position="209"/>
        <end position="302"/>
    </location>
</feature>
<dbReference type="RefSeq" id="XP_040877555.1">
    <property type="nucleotide sequence ID" value="XM_041022612.1"/>
</dbReference>
<keyword evidence="9" id="KW-0175">Coiled coil</keyword>
<evidence type="ECO:0000256" key="4">
    <source>
        <dbReference type="ARBA" id="ARBA00022490"/>
    </source>
</evidence>
<dbReference type="Proteomes" id="UP000030672">
    <property type="component" value="Unassembled WGS sequence"/>
</dbReference>
<evidence type="ECO:0000256" key="1">
    <source>
        <dbReference type="ARBA" id="ARBA00004123"/>
    </source>
</evidence>
<comment type="similarity">
    <text evidence="3">Belongs to the SDE2 family.</text>
</comment>
<evidence type="ECO:0000259" key="12">
    <source>
        <dbReference type="Pfam" id="PF22782"/>
    </source>
</evidence>
<evidence type="ECO:0000313" key="14">
    <source>
        <dbReference type="Proteomes" id="UP000030672"/>
    </source>
</evidence>
<evidence type="ECO:0000256" key="2">
    <source>
        <dbReference type="ARBA" id="ARBA00004496"/>
    </source>
</evidence>
<evidence type="ECO:0000259" key="11">
    <source>
        <dbReference type="Pfam" id="PF13019"/>
    </source>
</evidence>
<dbReference type="GeneID" id="63915985"/>
<reference evidence="13 14" key="1">
    <citation type="journal article" date="2014" name="BMC Genomics">
        <title>Genome sequencing of four Aureobasidium pullulans varieties: biotechnological potential, stress tolerance, and description of new species.</title>
        <authorList>
            <person name="Gostin Ar C."/>
            <person name="Ohm R.A."/>
            <person name="Kogej T."/>
            <person name="Sonjak S."/>
            <person name="Turk M."/>
            <person name="Zajc J."/>
            <person name="Zalar P."/>
            <person name="Grube M."/>
            <person name="Sun H."/>
            <person name="Han J."/>
            <person name="Sharma A."/>
            <person name="Chiniquy J."/>
            <person name="Ngan C.Y."/>
            <person name="Lipzen A."/>
            <person name="Barry K."/>
            <person name="Grigoriev I.V."/>
            <person name="Gunde-Cimerman N."/>
        </authorList>
    </citation>
    <scope>NUCLEOTIDE SEQUENCE [LARGE SCALE GENOMIC DNA]</scope>
    <source>
        <strain evidence="13 14">CBS 110374</strain>
    </source>
</reference>
<dbReference type="PANTHER" id="PTHR12786:SF1">
    <property type="entry name" value="SPLICING REGULATOR SDE2"/>
    <property type="match status" value="1"/>
</dbReference>
<evidence type="ECO:0000256" key="8">
    <source>
        <dbReference type="ARBA" id="ARBA00023306"/>
    </source>
</evidence>
<keyword evidence="4" id="KW-0963">Cytoplasm</keyword>
<evidence type="ECO:0000313" key="13">
    <source>
        <dbReference type="EMBL" id="KEQ60532.1"/>
    </source>
</evidence>
<dbReference type="GO" id="GO:0008380">
    <property type="term" value="P:RNA splicing"/>
    <property type="evidence" value="ECO:0007669"/>
    <property type="project" value="UniProtKB-KW"/>
</dbReference>
<dbReference type="GO" id="GO:0005737">
    <property type="term" value="C:cytoplasm"/>
    <property type="evidence" value="ECO:0007669"/>
    <property type="project" value="UniProtKB-SubCell"/>
</dbReference>
<dbReference type="STRING" id="1043003.A0A074VS45"/>
<gene>
    <name evidence="13" type="ORF">M437DRAFT_53999</name>
</gene>
<feature type="region of interest" description="Disordered" evidence="10">
    <location>
        <begin position="97"/>
        <end position="127"/>
    </location>
</feature>
<feature type="coiled-coil region" evidence="9">
    <location>
        <begin position="150"/>
        <end position="184"/>
    </location>
</feature>
<dbReference type="Pfam" id="PF22782">
    <property type="entry name" value="SDE2"/>
    <property type="match status" value="1"/>
</dbReference>
<accession>A0A074VS45</accession>
<feature type="domain" description="Sde2 ubiquitin" evidence="11">
    <location>
        <begin position="4"/>
        <end position="87"/>
    </location>
</feature>
<evidence type="ECO:0000256" key="3">
    <source>
        <dbReference type="ARBA" id="ARBA00008726"/>
    </source>
</evidence>
<comment type="subcellular location">
    <subcellularLocation>
        <location evidence="2">Cytoplasm</location>
    </subcellularLocation>
    <subcellularLocation>
        <location evidence="1">Nucleus</location>
    </subcellularLocation>
</comment>
<dbReference type="InterPro" id="IPR024974">
    <property type="entry name" value="Sde2_N"/>
</dbReference>
<dbReference type="EMBL" id="KL584842">
    <property type="protein sequence ID" value="KEQ60532.1"/>
    <property type="molecule type" value="Genomic_DNA"/>
</dbReference>
<feature type="compositionally biased region" description="Polar residues" evidence="10">
    <location>
        <begin position="114"/>
        <end position="123"/>
    </location>
</feature>
<dbReference type="InterPro" id="IPR053822">
    <property type="entry name" value="SDE2-like_dom"/>
</dbReference>
<organism evidence="13 14">
    <name type="scientific">Aureobasidium melanogenum (strain CBS 110374)</name>
    <name type="common">Aureobasidium pullulans var. melanogenum</name>
    <dbReference type="NCBI Taxonomy" id="1043003"/>
    <lineage>
        <taxon>Eukaryota</taxon>
        <taxon>Fungi</taxon>
        <taxon>Dikarya</taxon>
        <taxon>Ascomycota</taxon>
        <taxon>Pezizomycotina</taxon>
        <taxon>Dothideomycetes</taxon>
        <taxon>Dothideomycetidae</taxon>
        <taxon>Dothideales</taxon>
        <taxon>Saccotheciaceae</taxon>
        <taxon>Aureobasidium</taxon>
    </lineage>
</organism>
<feature type="domain" description="SDE2-like" evidence="12">
    <location>
        <begin position="88"/>
        <end position="202"/>
    </location>
</feature>
<evidence type="ECO:0000256" key="6">
    <source>
        <dbReference type="ARBA" id="ARBA00023187"/>
    </source>
</evidence>
<dbReference type="InterPro" id="IPR051421">
    <property type="entry name" value="RNA_Proc_DNA_Dmg_Regulator"/>
</dbReference>
<keyword evidence="6" id="KW-0508">mRNA splicing</keyword>